<gene>
    <name evidence="8" type="ORF">V6N12_072832</name>
</gene>
<evidence type="ECO:0000256" key="2">
    <source>
        <dbReference type="ARBA" id="ARBA00022745"/>
    </source>
</evidence>
<evidence type="ECO:0000259" key="7">
    <source>
        <dbReference type="PROSITE" id="PS51032"/>
    </source>
</evidence>
<protein>
    <recommendedName>
        <fullName evidence="7">AP2/ERF domain-containing protein</fullName>
    </recommendedName>
</protein>
<comment type="caution">
    <text evidence="8">The sequence shown here is derived from an EMBL/GenBank/DDBJ whole genome shotgun (WGS) entry which is preliminary data.</text>
</comment>
<dbReference type="Proteomes" id="UP001472677">
    <property type="component" value="Unassembled WGS sequence"/>
</dbReference>
<evidence type="ECO:0000313" key="9">
    <source>
        <dbReference type="Proteomes" id="UP001472677"/>
    </source>
</evidence>
<keyword evidence="6" id="KW-0539">Nucleus</keyword>
<evidence type="ECO:0000256" key="5">
    <source>
        <dbReference type="ARBA" id="ARBA00023163"/>
    </source>
</evidence>
<accession>A0ABR2BKP7</accession>
<evidence type="ECO:0000256" key="6">
    <source>
        <dbReference type="ARBA" id="ARBA00023242"/>
    </source>
</evidence>
<evidence type="ECO:0000256" key="1">
    <source>
        <dbReference type="ARBA" id="ARBA00004123"/>
    </source>
</evidence>
<dbReference type="SUPFAM" id="SSF54171">
    <property type="entry name" value="DNA-binding domain"/>
    <property type="match status" value="1"/>
</dbReference>
<dbReference type="PANTHER" id="PTHR31677">
    <property type="entry name" value="AP2 DOMAIN CLASS TRANSCRIPTION FACTOR"/>
    <property type="match status" value="1"/>
</dbReference>
<feature type="domain" description="AP2/ERF" evidence="7">
    <location>
        <begin position="34"/>
        <end position="71"/>
    </location>
</feature>
<evidence type="ECO:0000256" key="4">
    <source>
        <dbReference type="ARBA" id="ARBA00023125"/>
    </source>
</evidence>
<dbReference type="PANTHER" id="PTHR31677:SF252">
    <property type="entry name" value="ETHYLENE-RESPONSIVE TRANSCRIPTION FACTOR 3"/>
    <property type="match status" value="1"/>
</dbReference>
<dbReference type="PROSITE" id="PS51032">
    <property type="entry name" value="AP2_ERF"/>
    <property type="match status" value="1"/>
</dbReference>
<organism evidence="8 9">
    <name type="scientific">Hibiscus sabdariffa</name>
    <name type="common">roselle</name>
    <dbReference type="NCBI Taxonomy" id="183260"/>
    <lineage>
        <taxon>Eukaryota</taxon>
        <taxon>Viridiplantae</taxon>
        <taxon>Streptophyta</taxon>
        <taxon>Embryophyta</taxon>
        <taxon>Tracheophyta</taxon>
        <taxon>Spermatophyta</taxon>
        <taxon>Magnoliopsida</taxon>
        <taxon>eudicotyledons</taxon>
        <taxon>Gunneridae</taxon>
        <taxon>Pentapetalae</taxon>
        <taxon>rosids</taxon>
        <taxon>malvids</taxon>
        <taxon>Malvales</taxon>
        <taxon>Malvaceae</taxon>
        <taxon>Malvoideae</taxon>
        <taxon>Hibiscus</taxon>
    </lineage>
</organism>
<dbReference type="Gene3D" id="3.30.730.10">
    <property type="entry name" value="AP2/ERF domain"/>
    <property type="match status" value="1"/>
</dbReference>
<reference evidence="8 9" key="1">
    <citation type="journal article" date="2024" name="G3 (Bethesda)">
        <title>Genome assembly of Hibiscus sabdariffa L. provides insights into metabolisms of medicinal natural products.</title>
        <authorList>
            <person name="Kim T."/>
        </authorList>
    </citation>
    <scope>NUCLEOTIDE SEQUENCE [LARGE SCALE GENOMIC DNA]</scope>
    <source>
        <strain evidence="8">TK-2024</strain>
        <tissue evidence="8">Old leaves</tissue>
    </source>
</reference>
<evidence type="ECO:0000256" key="3">
    <source>
        <dbReference type="ARBA" id="ARBA00023015"/>
    </source>
</evidence>
<dbReference type="InterPro" id="IPR036955">
    <property type="entry name" value="AP2/ERF_dom_sf"/>
</dbReference>
<name>A0ABR2BKP7_9ROSI</name>
<keyword evidence="2" id="KW-0936">Ethylene signaling pathway</keyword>
<evidence type="ECO:0000313" key="8">
    <source>
        <dbReference type="EMBL" id="KAK8507578.1"/>
    </source>
</evidence>
<dbReference type="PRINTS" id="PR00367">
    <property type="entry name" value="ETHRSPELEMNT"/>
</dbReference>
<dbReference type="SMART" id="SM00380">
    <property type="entry name" value="AP2"/>
    <property type="match status" value="1"/>
</dbReference>
<sequence length="71" mass="8003">MRRGRGSATVAAAATNIVATKPALQPNRYIKESRYRSVRKRPPGRFAAEIRDPWKKTRVWLGTFDSTEDAA</sequence>
<comment type="subcellular location">
    <subcellularLocation>
        <location evidence="1">Nucleus</location>
    </subcellularLocation>
</comment>
<dbReference type="InterPro" id="IPR001471">
    <property type="entry name" value="AP2/ERF_dom"/>
</dbReference>
<keyword evidence="3" id="KW-0805">Transcription regulation</keyword>
<dbReference type="InterPro" id="IPR016177">
    <property type="entry name" value="DNA-bd_dom_sf"/>
</dbReference>
<dbReference type="EMBL" id="JBBPBM010000108">
    <property type="protein sequence ID" value="KAK8507578.1"/>
    <property type="molecule type" value="Genomic_DNA"/>
</dbReference>
<keyword evidence="4" id="KW-0238">DNA-binding</keyword>
<proteinExistence type="predicted"/>
<dbReference type="CDD" id="cd00018">
    <property type="entry name" value="AP2"/>
    <property type="match status" value="1"/>
</dbReference>
<keyword evidence="5" id="KW-0804">Transcription</keyword>
<keyword evidence="9" id="KW-1185">Reference proteome</keyword>